<dbReference type="PANTHER" id="PTHR44019:SF20">
    <property type="entry name" value="WD REPEAT-CONTAINING PROTEIN 55"/>
    <property type="match status" value="1"/>
</dbReference>
<dbReference type="AlphaFoldDB" id="A0A9W7E6W1"/>
<keyword evidence="2" id="KW-0853">WD repeat</keyword>
<feature type="compositionally biased region" description="Low complexity" evidence="4">
    <location>
        <begin position="290"/>
        <end position="305"/>
    </location>
</feature>
<comment type="caution">
    <text evidence="5">The sequence shown here is derived from an EMBL/GenBank/DDBJ whole genome shotgun (WGS) entry which is preliminary data.</text>
</comment>
<dbReference type="EMBL" id="BRXZ01001409">
    <property type="protein sequence ID" value="GMH70519.1"/>
    <property type="molecule type" value="Genomic_DNA"/>
</dbReference>
<dbReference type="Proteomes" id="UP001165082">
    <property type="component" value="Unassembled WGS sequence"/>
</dbReference>
<proteinExistence type="inferred from homology"/>
<dbReference type="Pfam" id="PF24796">
    <property type="entry name" value="WDR55"/>
    <property type="match status" value="1"/>
</dbReference>
<reference evidence="5" key="1">
    <citation type="submission" date="2022-07" db="EMBL/GenBank/DDBJ databases">
        <title>Genome analysis of Parmales, a sister group of diatoms, reveals the evolutionary specialization of diatoms from phago-mixotrophs to photoautotrophs.</title>
        <authorList>
            <person name="Ban H."/>
            <person name="Sato S."/>
            <person name="Yoshikawa S."/>
            <person name="Kazumasa Y."/>
            <person name="Nakamura Y."/>
            <person name="Ichinomiya M."/>
            <person name="Saitoh K."/>
            <person name="Sato N."/>
            <person name="Blanc-Mathieu R."/>
            <person name="Endo H."/>
            <person name="Kuwata A."/>
            <person name="Ogata H."/>
        </authorList>
    </citation>
    <scope>NUCLEOTIDE SEQUENCE</scope>
</reference>
<keyword evidence="6" id="KW-1185">Reference proteome</keyword>
<name>A0A9W7E6W1_9STRA</name>
<keyword evidence="3" id="KW-0677">Repeat</keyword>
<evidence type="ECO:0000256" key="1">
    <source>
        <dbReference type="ARBA" id="ARBA00007625"/>
    </source>
</evidence>
<accession>A0A9W7E6W1</accession>
<gene>
    <name evidence="5" type="ORF">TrRE_jg11263</name>
</gene>
<evidence type="ECO:0000313" key="6">
    <source>
        <dbReference type="Proteomes" id="UP001165082"/>
    </source>
</evidence>
<comment type="similarity">
    <text evidence="1">Belongs to the WD repeat WDR55 family.</text>
</comment>
<dbReference type="OrthoDB" id="2288928at2759"/>
<organism evidence="5 6">
    <name type="scientific">Triparma retinervis</name>
    <dbReference type="NCBI Taxonomy" id="2557542"/>
    <lineage>
        <taxon>Eukaryota</taxon>
        <taxon>Sar</taxon>
        <taxon>Stramenopiles</taxon>
        <taxon>Ochrophyta</taxon>
        <taxon>Bolidophyceae</taxon>
        <taxon>Parmales</taxon>
        <taxon>Triparmaceae</taxon>
        <taxon>Triparma</taxon>
    </lineage>
</organism>
<evidence type="ECO:0000256" key="2">
    <source>
        <dbReference type="ARBA" id="ARBA00022574"/>
    </source>
</evidence>
<dbReference type="InterPro" id="IPR036322">
    <property type="entry name" value="WD40_repeat_dom_sf"/>
</dbReference>
<feature type="region of interest" description="Disordered" evidence="4">
    <location>
        <begin position="280"/>
        <end position="305"/>
    </location>
</feature>
<dbReference type="PANTHER" id="PTHR44019">
    <property type="entry name" value="WD REPEAT-CONTAINING PROTEIN 55"/>
    <property type="match status" value="1"/>
</dbReference>
<dbReference type="Gene3D" id="2.130.10.10">
    <property type="entry name" value="YVTN repeat-like/Quinoprotein amine dehydrogenase"/>
    <property type="match status" value="2"/>
</dbReference>
<dbReference type="InterPro" id="IPR001680">
    <property type="entry name" value="WD40_rpt"/>
</dbReference>
<sequence length="347" mass="37082">MLTPFQSGSSVRAVQFHPTIHNLLFIASAGGEVATYDLDSKATSKFFATTTNPTSGAPVGLNCLTFSLFSPSMMWTGDDNGVVRVFDIRTPSQGGTTSHVSKPAWSGAAHTDFVSCFVQGNGREPHCMVACGGDGRVSVYDQRNMKEPFVKKSDDQEDEMLSGVSMKNGKKLVCGSQGGVLNVWTWGTWGDVSDRFPGHPDSIDAMVKVDESTIVTGSSDGLLRVCSVLPDKFIGVLGDHDGFPVEELEVNASKTLLGSLSHDNKLRLWDATVLFDGEGEDGEGEGHNLVPTSKSSIPSSPGPISVSERKSAAQHLIAKIQEPLIQALEFSDNATNFGFTVALHSIR</sequence>
<evidence type="ECO:0000256" key="4">
    <source>
        <dbReference type="SAM" id="MobiDB-lite"/>
    </source>
</evidence>
<dbReference type="InterPro" id="IPR015943">
    <property type="entry name" value="WD40/YVTN_repeat-like_dom_sf"/>
</dbReference>
<dbReference type="InterPro" id="IPR050505">
    <property type="entry name" value="WDR55/POC1"/>
</dbReference>
<dbReference type="SMART" id="SM00320">
    <property type="entry name" value="WD40"/>
    <property type="match status" value="6"/>
</dbReference>
<dbReference type="SUPFAM" id="SSF50978">
    <property type="entry name" value="WD40 repeat-like"/>
    <property type="match status" value="1"/>
</dbReference>
<evidence type="ECO:0000256" key="3">
    <source>
        <dbReference type="ARBA" id="ARBA00022737"/>
    </source>
</evidence>
<protein>
    <submittedName>
        <fullName evidence="5">Uncharacterized protein</fullName>
    </submittedName>
</protein>
<evidence type="ECO:0000313" key="5">
    <source>
        <dbReference type="EMBL" id="GMH70519.1"/>
    </source>
</evidence>